<name>A0A8K0DL58_IGNLU</name>
<evidence type="ECO:0000256" key="2">
    <source>
        <dbReference type="SAM" id="SignalP"/>
    </source>
</evidence>
<dbReference type="PANTHER" id="PTHR10773:SF19">
    <property type="match status" value="1"/>
</dbReference>
<evidence type="ECO:0000313" key="3">
    <source>
        <dbReference type="EMBL" id="KAF2906079.1"/>
    </source>
</evidence>
<feature type="signal peptide" evidence="2">
    <location>
        <begin position="1"/>
        <end position="21"/>
    </location>
</feature>
<comment type="caution">
    <text evidence="3">The sequence shown here is derived from an EMBL/GenBank/DDBJ whole genome shotgun (WGS) entry which is preliminary data.</text>
</comment>
<gene>
    <name evidence="3" type="ORF">ILUMI_00090</name>
</gene>
<proteinExistence type="predicted"/>
<reference evidence="3" key="1">
    <citation type="submission" date="2019-08" db="EMBL/GenBank/DDBJ databases">
        <title>The genome of the North American firefly Photinus pyralis.</title>
        <authorList>
            <consortium name="Photinus pyralis genome working group"/>
            <person name="Fallon T.R."/>
            <person name="Sander Lower S.E."/>
            <person name="Weng J.-K."/>
        </authorList>
    </citation>
    <scope>NUCLEOTIDE SEQUENCE</scope>
    <source>
        <strain evidence="3">TRF0915ILg1</strain>
        <tissue evidence="3">Whole body</tissue>
    </source>
</reference>
<protein>
    <submittedName>
        <fullName evidence="3">Uncharacterized protein</fullName>
    </submittedName>
</protein>
<feature type="chain" id="PRO_5035418152" evidence="2">
    <location>
        <begin position="22"/>
        <end position="266"/>
    </location>
</feature>
<sequence>MEQRLVKKHVLLVYLALTVSAMMVSVGYSVDKTARHSDANDQENREEIQGNIIGSGNTSDTENEENEDLNAISKKNTRKRKANPNMWKRNVIKSRRNSGESYQNGKGKTVPTRILKPPCSETCRLKCTSKISLHRRQEIFDEYWGLGDITRQRDFIFKYVDFRMKERERSSKISEDEVKESRRLYISTTYQQTRKKTSLPNLFLSTLCISHQIVKTVAKKIKDASGSADVNRRGKVQCNPMLPDAVKQSIRSHTKFFKPIESHYCR</sequence>
<accession>A0A8K0DL58</accession>
<feature type="compositionally biased region" description="Basic and acidic residues" evidence="1">
    <location>
        <begin position="35"/>
        <end position="48"/>
    </location>
</feature>
<dbReference type="EMBL" id="VTPC01000025">
    <property type="protein sequence ID" value="KAF2906079.1"/>
    <property type="molecule type" value="Genomic_DNA"/>
</dbReference>
<organism evidence="3 4">
    <name type="scientific">Ignelater luminosus</name>
    <name type="common">Cucubano</name>
    <name type="synonym">Pyrophorus luminosus</name>
    <dbReference type="NCBI Taxonomy" id="2038154"/>
    <lineage>
        <taxon>Eukaryota</taxon>
        <taxon>Metazoa</taxon>
        <taxon>Ecdysozoa</taxon>
        <taxon>Arthropoda</taxon>
        <taxon>Hexapoda</taxon>
        <taxon>Insecta</taxon>
        <taxon>Pterygota</taxon>
        <taxon>Neoptera</taxon>
        <taxon>Endopterygota</taxon>
        <taxon>Coleoptera</taxon>
        <taxon>Polyphaga</taxon>
        <taxon>Elateriformia</taxon>
        <taxon>Elateroidea</taxon>
        <taxon>Elateridae</taxon>
        <taxon>Agrypninae</taxon>
        <taxon>Pyrophorini</taxon>
        <taxon>Ignelater</taxon>
    </lineage>
</organism>
<dbReference type="OrthoDB" id="6780838at2759"/>
<keyword evidence="4" id="KW-1185">Reference proteome</keyword>
<evidence type="ECO:0000313" key="4">
    <source>
        <dbReference type="Proteomes" id="UP000801492"/>
    </source>
</evidence>
<feature type="region of interest" description="Disordered" evidence="1">
    <location>
        <begin position="35"/>
        <end position="113"/>
    </location>
</feature>
<dbReference type="PANTHER" id="PTHR10773">
    <property type="entry name" value="DNA-DIRECTED RNA POLYMERASES I, II, AND III SUBUNIT RPABC2"/>
    <property type="match status" value="1"/>
</dbReference>
<dbReference type="AlphaFoldDB" id="A0A8K0DL58"/>
<dbReference type="Proteomes" id="UP000801492">
    <property type="component" value="Unassembled WGS sequence"/>
</dbReference>
<keyword evidence="2" id="KW-0732">Signal</keyword>
<evidence type="ECO:0000256" key="1">
    <source>
        <dbReference type="SAM" id="MobiDB-lite"/>
    </source>
</evidence>